<dbReference type="PANTHER" id="PTHR46268:SF6">
    <property type="entry name" value="UNIVERSAL STRESS PROTEIN UP12"/>
    <property type="match status" value="1"/>
</dbReference>
<dbReference type="Gene3D" id="3.40.50.620">
    <property type="entry name" value="HUPs"/>
    <property type="match status" value="2"/>
</dbReference>
<dbReference type="STRING" id="60547.GCA_000751215_03961"/>
<reference evidence="3 4" key="1">
    <citation type="submission" date="2014-03" db="EMBL/GenBank/DDBJ databases">
        <title>Draft Genome Sequences of Four Burkholderia Strains.</title>
        <authorList>
            <person name="Liu X.Y."/>
            <person name="Li C.X."/>
            <person name="Xu J.H."/>
        </authorList>
    </citation>
    <scope>NUCLEOTIDE SEQUENCE [LARGE SCALE GENOMIC DNA]</scope>
    <source>
        <strain evidence="3 4">DSM 50014</strain>
    </source>
</reference>
<evidence type="ECO:0000259" key="2">
    <source>
        <dbReference type="Pfam" id="PF00582"/>
    </source>
</evidence>
<dbReference type="InterPro" id="IPR006016">
    <property type="entry name" value="UspA"/>
</dbReference>
<dbReference type="AlphaFoldDB" id="A0A069PPX4"/>
<comment type="caution">
    <text evidence="3">The sequence shown here is derived from an EMBL/GenBank/DDBJ whole genome shotgun (WGS) entry which is preliminary data.</text>
</comment>
<evidence type="ECO:0000313" key="3">
    <source>
        <dbReference type="EMBL" id="KDR41934.1"/>
    </source>
</evidence>
<dbReference type="InterPro" id="IPR006015">
    <property type="entry name" value="Universal_stress_UspA"/>
</dbReference>
<dbReference type="Pfam" id="PF00582">
    <property type="entry name" value="Usp"/>
    <property type="match status" value="2"/>
</dbReference>
<proteinExistence type="inferred from homology"/>
<comment type="similarity">
    <text evidence="1">Belongs to the universal stress protein A family.</text>
</comment>
<protein>
    <submittedName>
        <fullName evidence="3">Universal stress protein UspA</fullName>
    </submittedName>
</protein>
<evidence type="ECO:0000256" key="1">
    <source>
        <dbReference type="ARBA" id="ARBA00008791"/>
    </source>
</evidence>
<dbReference type="InterPro" id="IPR014729">
    <property type="entry name" value="Rossmann-like_a/b/a_fold"/>
</dbReference>
<feature type="domain" description="UspA" evidence="2">
    <location>
        <begin position="13"/>
        <end position="159"/>
    </location>
</feature>
<evidence type="ECO:0000313" key="4">
    <source>
        <dbReference type="Proteomes" id="UP000027466"/>
    </source>
</evidence>
<dbReference type="CDD" id="cd00293">
    <property type="entry name" value="USP-like"/>
    <property type="match status" value="2"/>
</dbReference>
<dbReference type="RefSeq" id="WP_035934487.1">
    <property type="nucleotide sequence ID" value="NZ_CADFFX010000010.1"/>
</dbReference>
<accession>A0A069PPX4</accession>
<sequence length="320" mass="34016">MNTPAPNAGVEGFSRILLCVDGSPASEQAVAFVRRMAQGGTTVRIASIVENPRNLVPLAPLSGFDLGAIHAEILEDAEAALARAQEAFAGLPATVEPHLIDLVKQGGDVVHAIAAAAHEWRADVLVLGARQHRGLLRWVEGTVSEPVTRLAPCPTIVVPGTATGNSNTPPKRILFAIDGSETSSNALRTGARLVSEGACVRIVYVVDRAVRYSDIVPITLLEDAFVEEGRATLAQAKEMFAQLPGLETVPLEAALVDTETSNDDIAHAIVREAQRWNADLLALGTHGRRGPARWLLGSVASRVARIATTPLMLVHKDEQE</sequence>
<organism evidence="3 4">
    <name type="scientific">Caballeronia glathei</name>
    <dbReference type="NCBI Taxonomy" id="60547"/>
    <lineage>
        <taxon>Bacteria</taxon>
        <taxon>Pseudomonadati</taxon>
        <taxon>Pseudomonadota</taxon>
        <taxon>Betaproteobacteria</taxon>
        <taxon>Burkholderiales</taxon>
        <taxon>Burkholderiaceae</taxon>
        <taxon>Caballeronia</taxon>
    </lineage>
</organism>
<gene>
    <name evidence="3" type="ORF">BG61_14555</name>
</gene>
<name>A0A069PPX4_9BURK</name>
<dbReference type="EMBL" id="JFHC01000022">
    <property type="protein sequence ID" value="KDR41934.1"/>
    <property type="molecule type" value="Genomic_DNA"/>
</dbReference>
<dbReference type="PANTHER" id="PTHR46268">
    <property type="entry name" value="STRESS RESPONSE PROTEIN NHAX"/>
    <property type="match status" value="1"/>
</dbReference>
<feature type="domain" description="UspA" evidence="2">
    <location>
        <begin position="171"/>
        <end position="315"/>
    </location>
</feature>
<keyword evidence="4" id="KW-1185">Reference proteome</keyword>
<dbReference type="PRINTS" id="PR01438">
    <property type="entry name" value="UNVRSLSTRESS"/>
</dbReference>
<dbReference type="SUPFAM" id="SSF52402">
    <property type="entry name" value="Adenine nucleotide alpha hydrolases-like"/>
    <property type="match status" value="2"/>
</dbReference>
<dbReference type="Proteomes" id="UP000027466">
    <property type="component" value="Unassembled WGS sequence"/>
</dbReference>